<dbReference type="InterPro" id="IPR036291">
    <property type="entry name" value="NAD(P)-bd_dom_sf"/>
</dbReference>
<keyword evidence="2" id="KW-1185">Reference proteome</keyword>
<dbReference type="Proteomes" id="UP001498421">
    <property type="component" value="Unassembled WGS sequence"/>
</dbReference>
<accession>A0ABR1I181</accession>
<evidence type="ECO:0000313" key="2">
    <source>
        <dbReference type="Proteomes" id="UP001498421"/>
    </source>
</evidence>
<dbReference type="EMBL" id="JAZAVK010000055">
    <property type="protein sequence ID" value="KAK7427273.1"/>
    <property type="molecule type" value="Genomic_DNA"/>
</dbReference>
<reference evidence="1 2" key="1">
    <citation type="journal article" date="2025" name="Microbiol. Resour. Announc.">
        <title>Draft genome sequences for Neonectria magnoliae and Neonectria punicea, canker pathogens of Liriodendron tulipifera and Acer saccharum in West Virginia.</title>
        <authorList>
            <person name="Petronek H.M."/>
            <person name="Kasson M.T."/>
            <person name="Metheny A.M."/>
            <person name="Stauder C.M."/>
            <person name="Lovett B."/>
            <person name="Lynch S.C."/>
            <person name="Garnas J.R."/>
            <person name="Kasson L.R."/>
            <person name="Stajich J.E."/>
        </authorList>
    </citation>
    <scope>NUCLEOTIDE SEQUENCE [LARGE SCALE GENOMIC DNA]</scope>
    <source>
        <strain evidence="1 2">NRRL 64651</strain>
    </source>
</reference>
<organism evidence="1 2">
    <name type="scientific">Neonectria magnoliae</name>
    <dbReference type="NCBI Taxonomy" id="2732573"/>
    <lineage>
        <taxon>Eukaryota</taxon>
        <taxon>Fungi</taxon>
        <taxon>Dikarya</taxon>
        <taxon>Ascomycota</taxon>
        <taxon>Pezizomycotina</taxon>
        <taxon>Sordariomycetes</taxon>
        <taxon>Hypocreomycetidae</taxon>
        <taxon>Hypocreales</taxon>
        <taxon>Nectriaceae</taxon>
        <taxon>Neonectria</taxon>
    </lineage>
</organism>
<proteinExistence type="predicted"/>
<name>A0ABR1I181_9HYPO</name>
<comment type="caution">
    <text evidence="1">The sequence shown here is derived from an EMBL/GenBank/DDBJ whole genome shotgun (WGS) entry which is preliminary data.</text>
</comment>
<gene>
    <name evidence="1" type="ORF">QQZ08_006209</name>
</gene>
<protein>
    <submittedName>
        <fullName evidence="1">Uncharacterized protein</fullName>
    </submittedName>
</protein>
<sequence>MTLILMDAGGNGHTKIEVWELDLANYESVFNAGIRPDKFEPADGLQSTLTVNVVSTFLSCMIVLPKLRETSGAYDTTTNLTATGSVYHIFGPDSELDTGEDDDIFHALSDPNTADMLGRYAQSKLVIY</sequence>
<dbReference type="SUPFAM" id="SSF51735">
    <property type="entry name" value="NAD(P)-binding Rossmann-fold domains"/>
    <property type="match status" value="1"/>
</dbReference>
<dbReference type="Gene3D" id="3.40.50.720">
    <property type="entry name" value="NAD(P)-binding Rossmann-like Domain"/>
    <property type="match status" value="1"/>
</dbReference>
<evidence type="ECO:0000313" key="1">
    <source>
        <dbReference type="EMBL" id="KAK7427273.1"/>
    </source>
</evidence>